<protein>
    <submittedName>
        <fullName evidence="2">Unplaced genomic scaffold PLICRscaffold_18, whole genome shotgun sequence</fullName>
    </submittedName>
</protein>
<dbReference type="EMBL" id="KN832571">
    <property type="protein sequence ID" value="KII84370.1"/>
    <property type="molecule type" value="Genomic_DNA"/>
</dbReference>
<dbReference type="Pfam" id="PF01177">
    <property type="entry name" value="Asp_Glu_race"/>
    <property type="match status" value="1"/>
</dbReference>
<dbReference type="PANTHER" id="PTHR28047:SF5">
    <property type="entry name" value="PROTEIN DCG1"/>
    <property type="match status" value="1"/>
</dbReference>
<reference evidence="2 3" key="1">
    <citation type="submission" date="2014-06" db="EMBL/GenBank/DDBJ databases">
        <title>Evolutionary Origins and Diversification of the Mycorrhizal Mutualists.</title>
        <authorList>
            <consortium name="DOE Joint Genome Institute"/>
            <consortium name="Mycorrhizal Genomics Consortium"/>
            <person name="Kohler A."/>
            <person name="Kuo A."/>
            <person name="Nagy L.G."/>
            <person name="Floudas D."/>
            <person name="Copeland A."/>
            <person name="Barry K.W."/>
            <person name="Cichocki N."/>
            <person name="Veneault-Fourrey C."/>
            <person name="LaButti K."/>
            <person name="Lindquist E.A."/>
            <person name="Lipzen A."/>
            <person name="Lundell T."/>
            <person name="Morin E."/>
            <person name="Murat C."/>
            <person name="Riley R."/>
            <person name="Ohm R."/>
            <person name="Sun H."/>
            <person name="Tunlid A."/>
            <person name="Henrissat B."/>
            <person name="Grigoriev I.V."/>
            <person name="Hibbett D.S."/>
            <person name="Martin F."/>
        </authorList>
    </citation>
    <scope>NUCLEOTIDE SEQUENCE [LARGE SCALE GENOMIC DNA]</scope>
    <source>
        <strain evidence="2 3">FD-325 SS-3</strain>
    </source>
</reference>
<evidence type="ECO:0000313" key="2">
    <source>
        <dbReference type="EMBL" id="KII84370.1"/>
    </source>
</evidence>
<gene>
    <name evidence="2" type="ORF">PLICRDRAFT_118115</name>
</gene>
<dbReference type="GO" id="GO:0047661">
    <property type="term" value="F:amino-acid racemase activity"/>
    <property type="evidence" value="ECO:0007669"/>
    <property type="project" value="InterPro"/>
</dbReference>
<accession>A0A0C9SXG4</accession>
<comment type="similarity">
    <text evidence="1">Belongs to the HyuE racemase family.</text>
</comment>
<sequence length="247" mass="26229">MEQDWCCAIEVNRVKILVINPNSSRSITSGLRESLLPLCSRNVALVYFTGSARAPASIDDETTAVMSAAVCYADIRAHVDWVGPMYDAYLVACFSDHPLTRMLKEGGFDRPIMGIFEAAISHALLVGSRFGIITTGVGWRNRLTDAVRAFLGAGGSDRFLGVEPTGLGVLELHDQEPETVARVKEAAKALAQKGADVIILGCAGMSGMEAIVRDGARAGGAQQIAVVDGAKAAVELLTGLSRQKYFG</sequence>
<dbReference type="OrthoDB" id="412018at2759"/>
<dbReference type="PANTHER" id="PTHR28047">
    <property type="entry name" value="PROTEIN DCG1"/>
    <property type="match status" value="1"/>
</dbReference>
<keyword evidence="3" id="KW-1185">Reference proteome</keyword>
<dbReference type="InterPro" id="IPR015942">
    <property type="entry name" value="Asp/Glu/hydantoin_racemase"/>
</dbReference>
<dbReference type="Proteomes" id="UP000053263">
    <property type="component" value="Unassembled WGS sequence"/>
</dbReference>
<name>A0A0C9SXG4_PLICR</name>
<organism evidence="2 3">
    <name type="scientific">Plicaturopsis crispa FD-325 SS-3</name>
    <dbReference type="NCBI Taxonomy" id="944288"/>
    <lineage>
        <taxon>Eukaryota</taxon>
        <taxon>Fungi</taxon>
        <taxon>Dikarya</taxon>
        <taxon>Basidiomycota</taxon>
        <taxon>Agaricomycotina</taxon>
        <taxon>Agaricomycetes</taxon>
        <taxon>Agaricomycetidae</taxon>
        <taxon>Amylocorticiales</taxon>
        <taxon>Amylocorticiaceae</taxon>
        <taxon>Plicatura</taxon>
        <taxon>Plicaturopsis crispa</taxon>
    </lineage>
</organism>
<proteinExistence type="inferred from homology"/>
<dbReference type="Gene3D" id="3.40.50.12500">
    <property type="match status" value="1"/>
</dbReference>
<dbReference type="HOGENOM" id="CLU_053002_1_0_1"/>
<dbReference type="InterPro" id="IPR052186">
    <property type="entry name" value="Hydantoin_racemase-like"/>
</dbReference>
<evidence type="ECO:0000313" key="3">
    <source>
        <dbReference type="Proteomes" id="UP000053263"/>
    </source>
</evidence>
<evidence type="ECO:0000256" key="1">
    <source>
        <dbReference type="ARBA" id="ARBA00038414"/>
    </source>
</evidence>
<dbReference type="InterPro" id="IPR053714">
    <property type="entry name" value="Iso_Racemase_Enz_sf"/>
</dbReference>
<dbReference type="AlphaFoldDB" id="A0A0C9SXG4"/>